<evidence type="ECO:0000259" key="5">
    <source>
        <dbReference type="PROSITE" id="PS51192"/>
    </source>
</evidence>
<dbReference type="Gene3D" id="3.40.50.10810">
    <property type="entry name" value="Tandem AAA-ATPase domain"/>
    <property type="match status" value="1"/>
</dbReference>
<dbReference type="InterPro" id="IPR038718">
    <property type="entry name" value="SNF2-like_sf"/>
</dbReference>
<dbReference type="InterPro" id="IPR014001">
    <property type="entry name" value="Helicase_ATP-bd"/>
</dbReference>
<dbReference type="SMART" id="SM00487">
    <property type="entry name" value="DEXDc"/>
    <property type="match status" value="1"/>
</dbReference>
<dbReference type="InterPro" id="IPR001487">
    <property type="entry name" value="Bromodomain"/>
</dbReference>
<dbReference type="CDD" id="cd04369">
    <property type="entry name" value="Bromodomain"/>
    <property type="match status" value="1"/>
</dbReference>
<dbReference type="GO" id="GO:0004386">
    <property type="term" value="F:helicase activity"/>
    <property type="evidence" value="ECO:0007669"/>
    <property type="project" value="UniProtKB-KW"/>
</dbReference>
<dbReference type="InterPro" id="IPR027417">
    <property type="entry name" value="P-loop_NTPase"/>
</dbReference>
<dbReference type="EMBL" id="AUWU02000008">
    <property type="protein sequence ID" value="KAH0570330.1"/>
    <property type="molecule type" value="Genomic_DNA"/>
</dbReference>
<protein>
    <submittedName>
        <fullName evidence="7">SNF-2 family ATP dependent chromatin remodeling factor</fullName>
    </submittedName>
    <submittedName>
        <fullName evidence="8">SNF2 family helicase</fullName>
    </submittedName>
</protein>
<dbReference type="EMBL" id="KI546063">
    <property type="protein sequence ID" value="EST46786.1"/>
    <property type="molecule type" value="Genomic_DNA"/>
</dbReference>
<dbReference type="InterPro" id="IPR049730">
    <property type="entry name" value="SNF2/RAD54-like_C"/>
</dbReference>
<dbReference type="OrthoDB" id="5857104at2759"/>
<gene>
    <name evidence="7" type="ORF">SS50377_13186</name>
    <name evidence="8" type="ORF">SS50377_28305</name>
</gene>
<dbReference type="Pfam" id="PF00176">
    <property type="entry name" value="SNF2-rel_dom"/>
    <property type="match status" value="1"/>
</dbReference>
<dbReference type="GO" id="GO:0005524">
    <property type="term" value="F:ATP binding"/>
    <property type="evidence" value="ECO:0007669"/>
    <property type="project" value="InterPro"/>
</dbReference>
<keyword evidence="9" id="KW-1185">Reference proteome</keyword>
<evidence type="ECO:0000313" key="9">
    <source>
        <dbReference type="Proteomes" id="UP000018208"/>
    </source>
</evidence>
<dbReference type="PANTHER" id="PTHR10799">
    <property type="entry name" value="SNF2/RAD54 HELICASE FAMILY"/>
    <property type="match status" value="1"/>
</dbReference>
<dbReference type="CDD" id="cd18793">
    <property type="entry name" value="SF2_C_SNF"/>
    <property type="match status" value="1"/>
</dbReference>
<feature type="domain" description="Helicase ATP-binding" evidence="5">
    <location>
        <begin position="286"/>
        <end position="451"/>
    </location>
</feature>
<dbReference type="SUPFAM" id="SSF52540">
    <property type="entry name" value="P-loop containing nucleoside triphosphate hydrolases"/>
    <property type="match status" value="2"/>
</dbReference>
<dbReference type="SMART" id="SM00297">
    <property type="entry name" value="BROMO"/>
    <property type="match status" value="1"/>
</dbReference>
<evidence type="ECO:0000256" key="1">
    <source>
        <dbReference type="ARBA" id="ARBA00022801"/>
    </source>
</evidence>
<feature type="domain" description="Bromo" evidence="4">
    <location>
        <begin position="1138"/>
        <end position="1208"/>
    </location>
</feature>
<proteinExistence type="predicted"/>
<dbReference type="PROSITE" id="PS50014">
    <property type="entry name" value="BROMODOMAIN_2"/>
    <property type="match status" value="1"/>
</dbReference>
<dbReference type="InterPro" id="IPR000330">
    <property type="entry name" value="SNF2_N"/>
</dbReference>
<dbReference type="Proteomes" id="UP000018208">
    <property type="component" value="Unassembled WGS sequence"/>
</dbReference>
<sequence>MNDIFEKLLQQEDQFIPQKYTYYNYIEQPYIKPTQSQFQHLRYLSREIFLNCQEKSQYQFALNKQLQNQSLLSTRNIPINMIPDPFYALNPIMHQKFTKNPNSKQSLLLSVSSQHLSLNSRITSRLLSQQAINNRISQLSVLFFGDFKPSAVMAAEQSRKKRNQKTQIVSNQTIQSLNQDQIFSVLLDYFNQQFTQVGTSQLFTKVLHQMSSFYMQILQKLSIDEAILRQENNIEEAIFNKVHSRAFTETIKQPVTLKNVTMKSYQIECLNFLVSMYNSNVLQSQPAIGKYVQGVSLADDMGLGKTLQSIAFLIYLHEKRITSNPHLIIAPLAVSENWEKEFRRFSTNFNVAVYKGVDREKIKQDILNRSGYYNCIITTYDYVIQDKAFFKKFTFDCVIVDEASRIKNGKSKLIGVLRNDITCRFRLLLSGTPLQNNIRELFTLLQFIHGSVFDDFNKFDQVFGKIFSRSIQYFDDQEDEVDDLGDTDVNDGTDATEIIEPSISTTTQVQDQLNDNEKMFIIYRLHGIIKPYMIRRIKSDVLDQLPPKDEVILRVPLSGLQNYLYTLSITEAQRILSSNFYTESLASSAALPKKFIRNVDMYLRKVCNHPYLGLEGTQLDLLYGFLLKNAQTFENDNRLKNTTLYKKQQEITLNSQINTFSNSQQLPFLQQVFLGDALARYSGKLNLLNNLLIKFKKTNHRVLIFSQFKSVLNILADFLTYKNFNFLKFDGDVKDADRNKMVNDFNATDSKYFVFLLSTRAASHGLNLQSADTVIIFDCDFNAFYDLQAQDRVYRIGQLKPVKVIKLFSNTQLEQKILDIASSKLQMAQSILDAGELSQNKLISKKELLIEILNQQNSVKIQLLSNSEINEKISRNEQEIRIFNEVDEGIEVEFRDKYGDRPAVESDVPAVFIGGNVGDVVLGEFMKGGDSGSGGISDRNKETGNNKKEQLNKFEQQNKKITVVKNQGVNQQQSESKFINIYLNVRELDFQDDIMDFIDLLNLQQEQPLYKNVNLLKYAEFYPLLDNKFKQISYFQIFAGLNYTENVMQQFNKDIVFQMQKLNSQYQFQMASFKIQIENQVMQFYYNQNLIESYDNLQLLTNQLPSRLVVDFNAKILAIIHQLFSLSFSQVLIPRSNIQYRNSYPFWQLPNAKILPSYYKVIQKPISFKLIHFKTITLQYTSLYQIITDIRLLFKNCTTFNPKGSQMVNDARQFMENIQPIFSQYFNPALVQIVFDFCITFERSSSVSKTGYKLTEEMLKVGMDEDEQVDSFNIIDNGNQALLQFGSGIFGGTWFEQLSFLLKDETSKKMK</sequence>
<feature type="domain" description="Helicase C-terminal" evidence="6">
    <location>
        <begin position="687"/>
        <end position="843"/>
    </location>
</feature>
<dbReference type="PRINTS" id="PR00503">
    <property type="entry name" value="BROMODOMAIN"/>
</dbReference>
<evidence type="ECO:0000259" key="4">
    <source>
        <dbReference type="PROSITE" id="PS50014"/>
    </source>
</evidence>
<dbReference type="SMART" id="SM00490">
    <property type="entry name" value="HELICc"/>
    <property type="match status" value="1"/>
</dbReference>
<evidence type="ECO:0000313" key="8">
    <source>
        <dbReference type="EMBL" id="KAH0570330.1"/>
    </source>
</evidence>
<evidence type="ECO:0000259" key="6">
    <source>
        <dbReference type="PROSITE" id="PS51194"/>
    </source>
</evidence>
<dbReference type="InterPro" id="IPR001650">
    <property type="entry name" value="Helicase_C-like"/>
</dbReference>
<evidence type="ECO:0000313" key="7">
    <source>
        <dbReference type="EMBL" id="EST46786.1"/>
    </source>
</evidence>
<keyword evidence="8" id="KW-0547">Nucleotide-binding</keyword>
<keyword evidence="2 3" id="KW-0103">Bromodomain</keyword>
<dbReference type="PROSITE" id="PS51194">
    <property type="entry name" value="HELICASE_CTER"/>
    <property type="match status" value="1"/>
</dbReference>
<dbReference type="Gene3D" id="3.40.50.300">
    <property type="entry name" value="P-loop containing nucleotide triphosphate hydrolases"/>
    <property type="match status" value="1"/>
</dbReference>
<dbReference type="Pfam" id="PF00439">
    <property type="entry name" value="Bromodomain"/>
    <property type="match status" value="1"/>
</dbReference>
<dbReference type="CDD" id="cd17919">
    <property type="entry name" value="DEXHc_Snf"/>
    <property type="match status" value="1"/>
</dbReference>
<reference evidence="7 8" key="1">
    <citation type="journal article" date="2014" name="PLoS Genet.">
        <title>The Genome of Spironucleus salmonicida Highlights a Fish Pathogen Adapted to Fluctuating Environments.</title>
        <authorList>
            <person name="Xu F."/>
            <person name="Jerlstrom-Hultqvist J."/>
            <person name="Einarsson E."/>
            <person name="Astvaldsson A."/>
            <person name="Svard S.G."/>
            <person name="Andersson J.O."/>
        </authorList>
    </citation>
    <scope>NUCLEOTIDE SEQUENCE</scope>
    <source>
        <strain evidence="8">ATCC 50377</strain>
    </source>
</reference>
<evidence type="ECO:0000256" key="2">
    <source>
        <dbReference type="ARBA" id="ARBA00023117"/>
    </source>
</evidence>
<dbReference type="Gene3D" id="1.20.920.10">
    <property type="entry name" value="Bromodomain-like"/>
    <property type="match status" value="1"/>
</dbReference>
<keyword evidence="1" id="KW-0378">Hydrolase</keyword>
<dbReference type="GO" id="GO:0016787">
    <property type="term" value="F:hydrolase activity"/>
    <property type="evidence" value="ECO:0007669"/>
    <property type="project" value="UniProtKB-KW"/>
</dbReference>
<evidence type="ECO:0000256" key="3">
    <source>
        <dbReference type="PROSITE-ProRule" id="PRU00035"/>
    </source>
</evidence>
<organism evidence="7">
    <name type="scientific">Spironucleus salmonicida</name>
    <dbReference type="NCBI Taxonomy" id="348837"/>
    <lineage>
        <taxon>Eukaryota</taxon>
        <taxon>Metamonada</taxon>
        <taxon>Diplomonadida</taxon>
        <taxon>Hexamitidae</taxon>
        <taxon>Hexamitinae</taxon>
        <taxon>Spironucleus</taxon>
    </lineage>
</organism>
<keyword evidence="8" id="KW-0067">ATP-binding</keyword>
<dbReference type="PROSITE" id="PS51192">
    <property type="entry name" value="HELICASE_ATP_BIND_1"/>
    <property type="match status" value="1"/>
</dbReference>
<accession>V6LSW4</accession>
<dbReference type="InterPro" id="IPR036427">
    <property type="entry name" value="Bromodomain-like_sf"/>
</dbReference>
<dbReference type="SUPFAM" id="SSF47370">
    <property type="entry name" value="Bromodomain"/>
    <property type="match status" value="1"/>
</dbReference>
<dbReference type="Pfam" id="PF00271">
    <property type="entry name" value="Helicase_C"/>
    <property type="match status" value="1"/>
</dbReference>
<reference evidence="8" key="2">
    <citation type="submission" date="2020-12" db="EMBL/GenBank/DDBJ databases">
        <title>New Spironucleus salmonicida genome in near-complete chromosomes.</title>
        <authorList>
            <person name="Xu F."/>
            <person name="Kurt Z."/>
            <person name="Jimenez-Gonzalez A."/>
            <person name="Astvaldsson A."/>
            <person name="Andersson J.O."/>
            <person name="Svard S.G."/>
        </authorList>
    </citation>
    <scope>NUCLEOTIDE SEQUENCE</scope>
    <source>
        <strain evidence="8">ATCC 50377</strain>
    </source>
</reference>
<name>V6LSW4_9EUKA</name>
<dbReference type="VEuPathDB" id="GiardiaDB:SS50377_28305"/>
<keyword evidence="8" id="KW-0347">Helicase</keyword>